<keyword evidence="3" id="KW-1185">Reference proteome</keyword>
<accession>A0A176W5L4</accession>
<protein>
    <submittedName>
        <fullName evidence="2">Uncharacterized protein</fullName>
    </submittedName>
</protein>
<comment type="caution">
    <text evidence="2">The sequence shown here is derived from an EMBL/GenBank/DDBJ whole genome shotgun (WGS) entry which is preliminary data.</text>
</comment>
<gene>
    <name evidence="2" type="ORF">AXG93_3309s1200</name>
</gene>
<dbReference type="EMBL" id="LVLJ01001803">
    <property type="protein sequence ID" value="OAE27923.1"/>
    <property type="molecule type" value="Genomic_DNA"/>
</dbReference>
<sequence length="164" mass="19001">MGLLTTSEEKRFPKEKEVLELESDEESEEQDTQAEDIKRGAVRGLIRMEVVTTEEVSERRSTKRQKPIRDLRRQLAVGQRRLAVAFPNFLEDSVVPLLKYLDGKREKYSVSAETRFYAEMLRNSKREAAVKTAEEMTRECAASTTSLKVREEQLRAKKMECEVL</sequence>
<feature type="region of interest" description="Disordered" evidence="1">
    <location>
        <begin position="1"/>
        <end position="36"/>
    </location>
</feature>
<organism evidence="2 3">
    <name type="scientific">Marchantia polymorpha subsp. ruderalis</name>
    <dbReference type="NCBI Taxonomy" id="1480154"/>
    <lineage>
        <taxon>Eukaryota</taxon>
        <taxon>Viridiplantae</taxon>
        <taxon>Streptophyta</taxon>
        <taxon>Embryophyta</taxon>
        <taxon>Marchantiophyta</taxon>
        <taxon>Marchantiopsida</taxon>
        <taxon>Marchantiidae</taxon>
        <taxon>Marchantiales</taxon>
        <taxon>Marchantiaceae</taxon>
        <taxon>Marchantia</taxon>
    </lineage>
</organism>
<reference evidence="2" key="1">
    <citation type="submission" date="2016-03" db="EMBL/GenBank/DDBJ databases">
        <title>Mechanisms controlling the formation of the plant cell surface in tip-growing cells are functionally conserved among land plants.</title>
        <authorList>
            <person name="Honkanen S."/>
            <person name="Jones V.A."/>
            <person name="Morieri G."/>
            <person name="Champion C."/>
            <person name="Hetherington A.J."/>
            <person name="Kelly S."/>
            <person name="Saint-Marcoux D."/>
            <person name="Proust H."/>
            <person name="Prescott H."/>
            <person name="Dolan L."/>
        </authorList>
    </citation>
    <scope>NUCLEOTIDE SEQUENCE [LARGE SCALE GENOMIC DNA]</scope>
    <source>
        <tissue evidence="2">Whole gametophyte</tissue>
    </source>
</reference>
<feature type="compositionally biased region" description="Acidic residues" evidence="1">
    <location>
        <begin position="20"/>
        <end position="34"/>
    </location>
</feature>
<dbReference type="Proteomes" id="UP000077202">
    <property type="component" value="Unassembled WGS sequence"/>
</dbReference>
<evidence type="ECO:0000313" key="2">
    <source>
        <dbReference type="EMBL" id="OAE27923.1"/>
    </source>
</evidence>
<feature type="compositionally biased region" description="Basic and acidic residues" evidence="1">
    <location>
        <begin position="7"/>
        <end position="19"/>
    </location>
</feature>
<name>A0A176W5L4_MARPO</name>
<dbReference type="AlphaFoldDB" id="A0A176W5L4"/>
<evidence type="ECO:0000313" key="3">
    <source>
        <dbReference type="Proteomes" id="UP000077202"/>
    </source>
</evidence>
<proteinExistence type="predicted"/>
<evidence type="ECO:0000256" key="1">
    <source>
        <dbReference type="SAM" id="MobiDB-lite"/>
    </source>
</evidence>